<evidence type="ECO:0000256" key="1">
    <source>
        <dbReference type="ARBA" id="ARBA00004141"/>
    </source>
</evidence>
<dbReference type="PANTHER" id="PTHR23502:SF68">
    <property type="entry name" value="MULTIDRUG TRANSPORTER, PUTATIVE (AFU_ORTHOLOGUE AFUA_3G01120)-RELATED"/>
    <property type="match status" value="1"/>
</dbReference>
<evidence type="ECO:0000256" key="6">
    <source>
        <dbReference type="SAM" id="MobiDB-lite"/>
    </source>
</evidence>
<dbReference type="EMBL" id="GL385396">
    <property type="protein sequence ID" value="EJT78325.1"/>
    <property type="molecule type" value="Genomic_DNA"/>
</dbReference>
<evidence type="ECO:0000256" key="5">
    <source>
        <dbReference type="ARBA" id="ARBA00023136"/>
    </source>
</evidence>
<dbReference type="PANTHER" id="PTHR23502">
    <property type="entry name" value="MAJOR FACILITATOR SUPERFAMILY"/>
    <property type="match status" value="1"/>
</dbReference>
<keyword evidence="3 7" id="KW-0812">Transmembrane</keyword>
<evidence type="ECO:0008006" key="11">
    <source>
        <dbReference type="Google" id="ProtNLM"/>
    </source>
</evidence>
<dbReference type="OrthoDB" id="5215911at2759"/>
<reference evidence="10" key="1">
    <citation type="submission" date="2010-07" db="EMBL/GenBank/DDBJ databases">
        <title>The genome sequence of Gaeumannomyces graminis var. tritici strain R3-111a-1.</title>
        <authorList>
            <consortium name="The Broad Institute Genome Sequencing Platform"/>
            <person name="Ma L.-J."/>
            <person name="Dead R."/>
            <person name="Young S."/>
            <person name="Zeng Q."/>
            <person name="Koehrsen M."/>
            <person name="Alvarado L."/>
            <person name="Berlin A."/>
            <person name="Chapman S.B."/>
            <person name="Chen Z."/>
            <person name="Freedman E."/>
            <person name="Gellesch M."/>
            <person name="Goldberg J."/>
            <person name="Griggs A."/>
            <person name="Gujja S."/>
            <person name="Heilman E.R."/>
            <person name="Heiman D."/>
            <person name="Hepburn T."/>
            <person name="Howarth C."/>
            <person name="Jen D."/>
            <person name="Larson L."/>
            <person name="Mehta T."/>
            <person name="Neiman D."/>
            <person name="Pearson M."/>
            <person name="Roberts A."/>
            <person name="Saif S."/>
            <person name="Shea T."/>
            <person name="Shenoy N."/>
            <person name="Sisk P."/>
            <person name="Stolte C."/>
            <person name="Sykes S."/>
            <person name="Walk T."/>
            <person name="White J."/>
            <person name="Yandava C."/>
            <person name="Haas B."/>
            <person name="Nusbaum C."/>
            <person name="Birren B."/>
        </authorList>
    </citation>
    <scope>NUCLEOTIDE SEQUENCE [LARGE SCALE GENOMIC DNA]</scope>
    <source>
        <strain evidence="10">R3-111a-1</strain>
    </source>
</reference>
<feature type="transmembrane region" description="Helical" evidence="7">
    <location>
        <begin position="365"/>
        <end position="385"/>
    </location>
</feature>
<keyword evidence="4 7" id="KW-1133">Transmembrane helix</keyword>
<evidence type="ECO:0000256" key="7">
    <source>
        <dbReference type="SAM" id="Phobius"/>
    </source>
</evidence>
<feature type="transmembrane region" description="Helical" evidence="7">
    <location>
        <begin position="588"/>
        <end position="607"/>
    </location>
</feature>
<evidence type="ECO:0000256" key="3">
    <source>
        <dbReference type="ARBA" id="ARBA00022692"/>
    </source>
</evidence>
<feature type="transmembrane region" description="Helical" evidence="7">
    <location>
        <begin position="276"/>
        <end position="294"/>
    </location>
</feature>
<name>J3NQ69_GAET3</name>
<feature type="compositionally biased region" description="Basic and acidic residues" evidence="6">
    <location>
        <begin position="22"/>
        <end position="38"/>
    </location>
</feature>
<feature type="transmembrane region" description="Helical" evidence="7">
    <location>
        <begin position="530"/>
        <end position="549"/>
    </location>
</feature>
<evidence type="ECO:0000256" key="2">
    <source>
        <dbReference type="ARBA" id="ARBA00008335"/>
    </source>
</evidence>
<sequence>MDRNSMLDASLRAAEVVARLEKEEAKDTAMEQETPRAAEEEEKPIPVVKDASKAENEAPETKTETEPAPTAAAVPSPSAIPSEASEEKSELAPAPTPPPTAPLPPVPTHSRPGTARSGASTASLPTRLPQLAPVRSLPAPRPAPLRGNPATVSEASLPQSTKRLSFSSLETSKRRIKFGKGKYAKVELVPQPSDDPDDPLNWPMLKKDSTFGALLMSVALAGVMKTALISVNVQLEQTLNRSYTSIAALTGIPLILGALSGMVALIASRVWGKRPVYIAGMLTMFLGCIINTAAPNYDTAMVARVFQGIGWGVFDSLVLGTIHDVYFEHERGLRLAIHQIVSVGTTWGGPILGGVASMNPGGFRVQFQILCAFQAISGLLIAFAVPETVYDRAFVFLNTPSTAGSYQKQQQQLKPRGDIDVEAVREYLGGMKPHSYNAVWVTKDLLLQAPRAMIAPTTLLLLLVTFLPFSALWAVAGTLSMLFAHLPFELTPVSIGALLTGPFLLGAGTVAFFSLSPWWRSRQSLAPMNVLAVASGSFLVFVSLLGAGLHAESAMMAPMTAVSDMGMVTAADAAQSSPFMVGGFADRMSFPGLGVLLALLGAGVYAVDAAVRPMIATSTQFTSSNMGVALRNTVDMESTLVIARAALAGVFVVAAPSMTSAFDALRSALVGFGVSQLCVAGAVGAVWWLWGQEVLLLDGHVMKCIDLSSVRRTGSFFDTD</sequence>
<feature type="transmembrane region" description="Helical" evidence="7">
    <location>
        <begin position="243"/>
        <end position="267"/>
    </location>
</feature>
<keyword evidence="10" id="KW-1185">Reference proteome</keyword>
<proteinExistence type="inferred from homology"/>
<feature type="transmembrane region" description="Helical" evidence="7">
    <location>
        <begin position="495"/>
        <end position="518"/>
    </location>
</feature>
<feature type="compositionally biased region" description="Low complexity" evidence="6">
    <location>
        <begin position="66"/>
        <end position="83"/>
    </location>
</feature>
<organism evidence="8">
    <name type="scientific">Gaeumannomyces tritici (strain R3-111a-1)</name>
    <name type="common">Wheat and barley take-all root rot fungus</name>
    <name type="synonym">Gaeumannomyces graminis var. tritici</name>
    <dbReference type="NCBI Taxonomy" id="644352"/>
    <lineage>
        <taxon>Eukaryota</taxon>
        <taxon>Fungi</taxon>
        <taxon>Dikarya</taxon>
        <taxon>Ascomycota</taxon>
        <taxon>Pezizomycotina</taxon>
        <taxon>Sordariomycetes</taxon>
        <taxon>Sordariomycetidae</taxon>
        <taxon>Magnaporthales</taxon>
        <taxon>Magnaporthaceae</taxon>
        <taxon>Gaeumannomyces</taxon>
    </lineage>
</organism>
<accession>J3NQ69</accession>
<evidence type="ECO:0000313" key="10">
    <source>
        <dbReference type="Proteomes" id="UP000006039"/>
    </source>
</evidence>
<dbReference type="GO" id="GO:0016020">
    <property type="term" value="C:membrane"/>
    <property type="evidence" value="ECO:0007669"/>
    <property type="project" value="UniProtKB-SubCell"/>
</dbReference>
<dbReference type="VEuPathDB" id="FungiDB:GGTG_03426"/>
<dbReference type="InterPro" id="IPR011701">
    <property type="entry name" value="MFS"/>
</dbReference>
<dbReference type="RefSeq" id="XP_009219470.1">
    <property type="nucleotide sequence ID" value="XM_009221206.1"/>
</dbReference>
<reference evidence="9" key="4">
    <citation type="journal article" date="2015" name="G3 (Bethesda)">
        <title>Genome sequences of three phytopathogenic species of the Magnaporthaceae family of fungi.</title>
        <authorList>
            <person name="Okagaki L.H."/>
            <person name="Nunes C.C."/>
            <person name="Sailsbery J."/>
            <person name="Clay B."/>
            <person name="Brown D."/>
            <person name="John T."/>
            <person name="Oh Y."/>
            <person name="Young N."/>
            <person name="Fitzgerald M."/>
            <person name="Haas B.J."/>
            <person name="Zeng Q."/>
            <person name="Young S."/>
            <person name="Adiconis X."/>
            <person name="Fan L."/>
            <person name="Levin J.Z."/>
            <person name="Mitchell T.K."/>
            <person name="Okubara P.A."/>
            <person name="Farman M.L."/>
            <person name="Kohn L.M."/>
            <person name="Birren B."/>
            <person name="Ma L.-J."/>
            <person name="Dean R.A."/>
        </authorList>
    </citation>
    <scope>NUCLEOTIDE SEQUENCE</scope>
    <source>
        <strain evidence="9">R3-111a-1</strain>
    </source>
</reference>
<feature type="compositionally biased region" description="Polar residues" evidence="6">
    <location>
        <begin position="150"/>
        <end position="159"/>
    </location>
</feature>
<dbReference type="HOGENOM" id="CLU_024939_0_0_1"/>
<feature type="transmembrane region" description="Helical" evidence="7">
    <location>
        <begin position="641"/>
        <end position="662"/>
    </location>
</feature>
<feature type="compositionally biased region" description="Basic and acidic residues" evidence="6">
    <location>
        <begin position="50"/>
        <end position="65"/>
    </location>
</feature>
<protein>
    <recommendedName>
        <fullName evidence="11">Major facilitator superfamily (MFS) profile domain-containing protein</fullName>
    </recommendedName>
</protein>
<dbReference type="GeneID" id="20343884"/>
<dbReference type="InterPro" id="IPR036259">
    <property type="entry name" value="MFS_trans_sf"/>
</dbReference>
<dbReference type="Pfam" id="PF07690">
    <property type="entry name" value="MFS_1"/>
    <property type="match status" value="1"/>
</dbReference>
<dbReference type="eggNOG" id="KOG0255">
    <property type="taxonomic scope" value="Eukaryota"/>
</dbReference>
<reference evidence="8" key="3">
    <citation type="submission" date="2010-09" db="EMBL/GenBank/DDBJ databases">
        <title>Annotation of Gaeumannomyces graminis var. tritici R3-111a-1.</title>
        <authorList>
            <consortium name="The Broad Institute Genome Sequencing Platform"/>
            <person name="Ma L.-J."/>
            <person name="Dead R."/>
            <person name="Young S.K."/>
            <person name="Zeng Q."/>
            <person name="Gargeya S."/>
            <person name="Fitzgerald M."/>
            <person name="Haas B."/>
            <person name="Abouelleil A."/>
            <person name="Alvarado L."/>
            <person name="Arachchi H.M."/>
            <person name="Berlin A."/>
            <person name="Brown A."/>
            <person name="Chapman S.B."/>
            <person name="Chen Z."/>
            <person name="Dunbar C."/>
            <person name="Freedman E."/>
            <person name="Gearin G."/>
            <person name="Gellesch M."/>
            <person name="Goldberg J."/>
            <person name="Griggs A."/>
            <person name="Gujja S."/>
            <person name="Heiman D."/>
            <person name="Howarth C."/>
            <person name="Larson L."/>
            <person name="Lui A."/>
            <person name="MacDonald P.J.P."/>
            <person name="Mehta T."/>
            <person name="Montmayeur A."/>
            <person name="Murphy C."/>
            <person name="Neiman D."/>
            <person name="Pearson M."/>
            <person name="Priest M."/>
            <person name="Roberts A."/>
            <person name="Saif S."/>
            <person name="Shea T."/>
            <person name="Shenoy N."/>
            <person name="Sisk P."/>
            <person name="Stolte C."/>
            <person name="Sykes S."/>
            <person name="Yandava C."/>
            <person name="Wortman J."/>
            <person name="Nusbaum C."/>
            <person name="Birren B."/>
        </authorList>
    </citation>
    <scope>NUCLEOTIDE SEQUENCE</scope>
    <source>
        <strain evidence="8">R3-111a-1</strain>
    </source>
</reference>
<feature type="transmembrane region" description="Helical" evidence="7">
    <location>
        <begin position="668"/>
        <end position="690"/>
    </location>
</feature>
<feature type="region of interest" description="Disordered" evidence="6">
    <location>
        <begin position="22"/>
        <end position="159"/>
    </location>
</feature>
<dbReference type="EnsemblFungi" id="EJT78325">
    <property type="protein sequence ID" value="EJT78325"/>
    <property type="gene ID" value="GGTG_03426"/>
</dbReference>
<dbReference type="AlphaFoldDB" id="J3NQ69"/>
<evidence type="ECO:0000313" key="9">
    <source>
        <dbReference type="EnsemblFungi" id="EJT78325"/>
    </source>
</evidence>
<evidence type="ECO:0000313" key="8">
    <source>
        <dbReference type="EMBL" id="EJT78325.1"/>
    </source>
</evidence>
<dbReference type="Proteomes" id="UP000006039">
    <property type="component" value="Unassembled WGS sequence"/>
</dbReference>
<reference evidence="9" key="5">
    <citation type="submission" date="2018-04" db="UniProtKB">
        <authorList>
            <consortium name="EnsemblFungi"/>
        </authorList>
    </citation>
    <scope>IDENTIFICATION</scope>
    <source>
        <strain evidence="9">R3-111a-1</strain>
    </source>
</reference>
<dbReference type="Gene3D" id="1.20.1250.20">
    <property type="entry name" value="MFS general substrate transporter like domains"/>
    <property type="match status" value="1"/>
</dbReference>
<keyword evidence="5 7" id="KW-0472">Membrane</keyword>
<dbReference type="GO" id="GO:0022857">
    <property type="term" value="F:transmembrane transporter activity"/>
    <property type="evidence" value="ECO:0007669"/>
    <property type="project" value="InterPro"/>
</dbReference>
<feature type="transmembrane region" description="Helical" evidence="7">
    <location>
        <begin position="211"/>
        <end position="231"/>
    </location>
</feature>
<gene>
    <name evidence="9" type="primary">20343884</name>
    <name evidence="8" type="ORF">GGTG_03426</name>
</gene>
<evidence type="ECO:0000256" key="4">
    <source>
        <dbReference type="ARBA" id="ARBA00022989"/>
    </source>
</evidence>
<dbReference type="SUPFAM" id="SSF103473">
    <property type="entry name" value="MFS general substrate transporter"/>
    <property type="match status" value="1"/>
</dbReference>
<comment type="similarity">
    <text evidence="2">Belongs to the major facilitator superfamily.</text>
</comment>
<comment type="subcellular location">
    <subcellularLocation>
        <location evidence="1">Membrane</location>
        <topology evidence="1">Multi-pass membrane protein</topology>
    </subcellularLocation>
</comment>
<feature type="compositionally biased region" description="Pro residues" evidence="6">
    <location>
        <begin position="94"/>
        <end position="107"/>
    </location>
</feature>
<dbReference type="STRING" id="644352.J3NQ69"/>
<reference evidence="8" key="2">
    <citation type="submission" date="2010-07" db="EMBL/GenBank/DDBJ databases">
        <authorList>
            <consortium name="The Broad Institute Genome Sequencing Platform"/>
            <consortium name="Broad Institute Genome Sequencing Center for Infectious Disease"/>
            <person name="Ma L.-J."/>
            <person name="Dead R."/>
            <person name="Young S."/>
            <person name="Zeng Q."/>
            <person name="Koehrsen M."/>
            <person name="Alvarado L."/>
            <person name="Berlin A."/>
            <person name="Chapman S.B."/>
            <person name="Chen Z."/>
            <person name="Freedman E."/>
            <person name="Gellesch M."/>
            <person name="Goldberg J."/>
            <person name="Griggs A."/>
            <person name="Gujja S."/>
            <person name="Heilman E.R."/>
            <person name="Heiman D."/>
            <person name="Hepburn T."/>
            <person name="Howarth C."/>
            <person name="Jen D."/>
            <person name="Larson L."/>
            <person name="Mehta T."/>
            <person name="Neiman D."/>
            <person name="Pearson M."/>
            <person name="Roberts A."/>
            <person name="Saif S."/>
            <person name="Shea T."/>
            <person name="Shenoy N."/>
            <person name="Sisk P."/>
            <person name="Stolte C."/>
            <person name="Sykes S."/>
            <person name="Walk T."/>
            <person name="White J."/>
            <person name="Yandava C."/>
            <person name="Haas B."/>
            <person name="Nusbaum C."/>
            <person name="Birren B."/>
        </authorList>
    </citation>
    <scope>NUCLEOTIDE SEQUENCE</scope>
    <source>
        <strain evidence="8">R3-111a-1</strain>
    </source>
</reference>
<feature type="transmembrane region" description="Helical" evidence="7">
    <location>
        <begin position="459"/>
        <end position="483"/>
    </location>
</feature>